<feature type="compositionally biased region" description="Low complexity" evidence="1">
    <location>
        <begin position="300"/>
        <end position="318"/>
    </location>
</feature>
<evidence type="ECO:0000313" key="2">
    <source>
        <dbReference type="EMBL" id="KAK5611210.1"/>
    </source>
</evidence>
<dbReference type="InterPro" id="IPR036865">
    <property type="entry name" value="CRAL-TRIO_dom_sf"/>
</dbReference>
<dbReference type="PANTHER" id="PTHR45845:SF4">
    <property type="entry name" value="PLECKSTRIN HOMOLOGY DOMAIN CONTAINING, FAMILY G (WITH RHOGEF DOMAIN) MEMBER 4"/>
    <property type="match status" value="1"/>
</dbReference>
<feature type="region of interest" description="Disordered" evidence="1">
    <location>
        <begin position="354"/>
        <end position="605"/>
    </location>
</feature>
<dbReference type="Gene3D" id="1.20.58.60">
    <property type="match status" value="1"/>
</dbReference>
<reference evidence="2 3" key="1">
    <citation type="submission" date="2021-06" db="EMBL/GenBank/DDBJ databases">
        <authorList>
            <person name="Palmer J.M."/>
        </authorList>
    </citation>
    <scope>NUCLEOTIDE SEQUENCE [LARGE SCALE GENOMIC DNA]</scope>
    <source>
        <strain evidence="2 3">MEX-2019</strain>
        <tissue evidence="2">Muscle</tissue>
    </source>
</reference>
<dbReference type="SUPFAM" id="SSF52087">
    <property type="entry name" value="CRAL/TRIO domain"/>
    <property type="match status" value="1"/>
</dbReference>
<feature type="compositionally biased region" description="Low complexity" evidence="1">
    <location>
        <begin position="1236"/>
        <end position="1251"/>
    </location>
</feature>
<accession>A0AAV9RQE8</accession>
<keyword evidence="3" id="KW-1185">Reference proteome</keyword>
<proteinExistence type="predicted"/>
<protein>
    <submittedName>
        <fullName evidence="2">Uncharacterized protein</fullName>
    </submittedName>
</protein>
<feature type="compositionally biased region" description="Basic and acidic residues" evidence="1">
    <location>
        <begin position="474"/>
        <end position="498"/>
    </location>
</feature>
<feature type="region of interest" description="Disordered" evidence="1">
    <location>
        <begin position="288"/>
        <end position="318"/>
    </location>
</feature>
<dbReference type="InterPro" id="IPR052231">
    <property type="entry name" value="Rho_GEF_signaling-related"/>
</dbReference>
<feature type="region of interest" description="Disordered" evidence="1">
    <location>
        <begin position="1228"/>
        <end position="1251"/>
    </location>
</feature>
<dbReference type="EMBL" id="JAHHUM010001494">
    <property type="protein sequence ID" value="KAK5611210.1"/>
    <property type="molecule type" value="Genomic_DNA"/>
</dbReference>
<feature type="compositionally biased region" description="Basic and acidic residues" evidence="1">
    <location>
        <begin position="547"/>
        <end position="571"/>
    </location>
</feature>
<feature type="compositionally biased region" description="Basic and acidic residues" evidence="1">
    <location>
        <begin position="391"/>
        <end position="407"/>
    </location>
</feature>
<feature type="compositionally biased region" description="Basic and acidic residues" evidence="1">
    <location>
        <begin position="194"/>
        <end position="214"/>
    </location>
</feature>
<comment type="caution">
    <text evidence="2">The sequence shown here is derived from an EMBL/GenBank/DDBJ whole genome shotgun (WGS) entry which is preliminary data.</text>
</comment>
<feature type="compositionally biased region" description="Basic and acidic residues" evidence="1">
    <location>
        <begin position="416"/>
        <end position="460"/>
    </location>
</feature>
<dbReference type="Proteomes" id="UP001311232">
    <property type="component" value="Unassembled WGS sequence"/>
</dbReference>
<feature type="compositionally biased region" description="Polar residues" evidence="1">
    <location>
        <begin position="288"/>
        <end position="299"/>
    </location>
</feature>
<dbReference type="SUPFAM" id="SSF46966">
    <property type="entry name" value="Spectrin repeat"/>
    <property type="match status" value="1"/>
</dbReference>
<organism evidence="2 3">
    <name type="scientific">Crenichthys baileyi</name>
    <name type="common">White River springfish</name>
    <dbReference type="NCBI Taxonomy" id="28760"/>
    <lineage>
        <taxon>Eukaryota</taxon>
        <taxon>Metazoa</taxon>
        <taxon>Chordata</taxon>
        <taxon>Craniata</taxon>
        <taxon>Vertebrata</taxon>
        <taxon>Euteleostomi</taxon>
        <taxon>Actinopterygii</taxon>
        <taxon>Neopterygii</taxon>
        <taxon>Teleostei</taxon>
        <taxon>Neoteleostei</taxon>
        <taxon>Acanthomorphata</taxon>
        <taxon>Ovalentaria</taxon>
        <taxon>Atherinomorphae</taxon>
        <taxon>Cyprinodontiformes</taxon>
        <taxon>Goodeidae</taxon>
        <taxon>Crenichthys</taxon>
    </lineage>
</organism>
<sequence length="1312" mass="146320">MEKQRPESLHVYDWSEPLEKLHMGSRGVDYNVGLVGCGAGVHVWILTPFPGLLFRHEGWPLCIHDKIVVQLCPLDQHLLRPGDFYLLVSPAAATLACGAHGASCRSSVSVNPCLLLCSVSAGSHHVEQQEVPLEALTTLFSMAWLDSVNRERERRGATRLERCVLSAHGDVFRVPWEDVVYPQFISRPRTTTNQERESSLKDKNDPRLSRKDVKLLPFPAKPSQSTVSSDDEDSEGEYVELTELPVLTRFSPQKGSLTQSISLQHRTRTTIHTKIHADTLTPHTEIQSTSHTNTHLHQLSTETSQNTSTPSTTVTPSSITHFNSNTHSCSCTEVSSHTLQCCKLLEENFSQDSSGVLHISSGPPNTCSAPPEVKEQTEGTTSGGSPNMHAQPERCTQHGEGKENEQKEGEEEQGKEEEKVANNRRSEGLELVCGEREERLQQVKETESRSKEEESEEGNRNEAQLVEVEEEVQSQERKEEQVMNVKKEGEVEEKKTGCEEYIDIEQQMHSEDSYSENIQPQDYHSGENPTEHPPPVSIEEQGNGDDQMYKEKEEEQLCDKNVGRRSTDHQPEGSTCECLPDQLHISAGSSPEEPENPFVAPAQSSQSSQSRFHVVLLRSGAVCLPGTRDRGGRALLTISTSNPVWLNPDCDRVELLRLLLYYISTLRMEARGMGLTVLVDARRAAPGSAIFPAFQTLQEDMPGSIHTVLILTNKDSSLRLDKAVPAQVEMLSSLKSLQRHVEHQQLPEEFGGSFSFSQSSWISFRSRVEQLTKQCTNVIDLLQETISTLQGTPLPAAAEDAELLLSRYRAVMCSTLEDIRLVQLQQEGGASLAWLRREEVSGVSVEHRAAVENVSSLYDQVDELLHRLVTLSNSKTQELSFIVEFRSLEQGFSQVRAWLDEVGEVHLKTLNEHADSLELLNRKQQDFKEFYTTAYDHCKQGEALLTRLERWDDVSSPDLHIYEVKVHSFWAQLQDFSQRVKGTGQNIERAVQLYRFLDQTHRDLLCLQVLFNISIMKLLEPTDSVSLEICSLSASTSDQLSLLPRRPLPLPWDRPSAIQPVIEGVEGGVSRVCVVRRPLCARLSQAAELHLNTPSCLVLTGSNDLTMLFWVSASILCRCSPTADPFLRQQNLLLTTETQQLLLCRTSDLSPNVPPPGYNDSNPLQLRASFSEPKECVGRERLQQSGHISSSSVCRALTRSPPSGVGPDCTRRSRHAVVNTPRLASMAVSSKSQENPDTLVSVTSPPSSDPVRLGLKPPGRFSVTVLSGLRLHGGENRGIPCVVQPESIPCFGKTVENLQFLTQDWVQHQVLY</sequence>
<evidence type="ECO:0000256" key="1">
    <source>
        <dbReference type="SAM" id="MobiDB-lite"/>
    </source>
</evidence>
<feature type="region of interest" description="Disordered" evidence="1">
    <location>
        <begin position="190"/>
        <end position="236"/>
    </location>
</feature>
<gene>
    <name evidence="2" type="ORF">CRENBAI_020255</name>
</gene>
<dbReference type="PANTHER" id="PTHR45845">
    <property type="entry name" value="RHO GUANINE NUCLEOTIDE EXCHANGE FACTOR-RELATED"/>
    <property type="match status" value="1"/>
</dbReference>
<evidence type="ECO:0000313" key="3">
    <source>
        <dbReference type="Proteomes" id="UP001311232"/>
    </source>
</evidence>
<name>A0AAV9RQE8_9TELE</name>